<accession>A0A540WQE3</accession>
<dbReference type="Proteomes" id="UP000315369">
    <property type="component" value="Unassembled WGS sequence"/>
</dbReference>
<proteinExistence type="predicted"/>
<evidence type="ECO:0000256" key="1">
    <source>
        <dbReference type="SAM" id="MobiDB-lite"/>
    </source>
</evidence>
<reference evidence="3 4" key="1">
    <citation type="submission" date="2019-06" db="EMBL/GenBank/DDBJ databases">
        <authorList>
            <person name="Livingstone P."/>
            <person name="Whitworth D."/>
        </authorList>
    </citation>
    <scope>NUCLEOTIDE SEQUENCE [LARGE SCALE GENOMIC DNA]</scope>
    <source>
        <strain evidence="3 4">AM401</strain>
    </source>
</reference>
<evidence type="ECO:0000313" key="4">
    <source>
        <dbReference type="Proteomes" id="UP000315369"/>
    </source>
</evidence>
<feature type="signal peptide" evidence="2">
    <location>
        <begin position="1"/>
        <end position="25"/>
    </location>
</feature>
<gene>
    <name evidence="3" type="ORF">FJV41_35285</name>
</gene>
<feature type="region of interest" description="Disordered" evidence="1">
    <location>
        <begin position="29"/>
        <end position="49"/>
    </location>
</feature>
<organism evidence="3 4">
    <name type="scientific">Myxococcus llanfairpwllgwyngyllgogerychwyrndrobwllllantysiliogogogochensis</name>
    <dbReference type="NCBI Taxonomy" id="2590453"/>
    <lineage>
        <taxon>Bacteria</taxon>
        <taxon>Pseudomonadati</taxon>
        <taxon>Myxococcota</taxon>
        <taxon>Myxococcia</taxon>
        <taxon>Myxococcales</taxon>
        <taxon>Cystobacterineae</taxon>
        <taxon>Myxococcaceae</taxon>
        <taxon>Myxococcus</taxon>
    </lineage>
</organism>
<evidence type="ECO:0000256" key="2">
    <source>
        <dbReference type="SAM" id="SignalP"/>
    </source>
</evidence>
<dbReference type="RefSeq" id="WP_141646999.1">
    <property type="nucleotide sequence ID" value="NZ_VIFM01000201.1"/>
</dbReference>
<dbReference type="OrthoDB" id="5379243at2"/>
<comment type="caution">
    <text evidence="3">The sequence shown here is derived from an EMBL/GenBank/DDBJ whole genome shotgun (WGS) entry which is preliminary data.</text>
</comment>
<feature type="chain" id="PRO_5021999389" description="Lipoprotein" evidence="2">
    <location>
        <begin position="26"/>
        <end position="604"/>
    </location>
</feature>
<sequence length="604" mass="63524">MATTRSIWLALALALLGLQSGCADGGDGLGTGGKDSDGDGVANDTDCEPFNRANWHEVSAYEDADRDGRGDGALKKVCAPDNALPLGWTSVPGDCAPKDSSRWRTVSGLYPDRDSDGATGPGPVEVCLGETLWGYREQAGPSDCDDEDARFTVARGAWPDLDADGYGEGPRVDVCAGKSPPLGFSIVEGDCAPLDATRAVSLAYLYRDVDGDGLTVDAPGALCLAPLQQLPASYTLQSLGADCDDSDSMVWRTRDVYVDADGDGFGTGEPQARCAGAVAPPGHALQGDDCAPGDATLWQWRGYTYRDADGDGDTVPENGVRCSGEFLPQGYAHLPRGLDCNDQDASIRVSWSVHPDEDGDLVGAGTAVTLCAGGTVPQGYSTLGSDCAPSNASEWQLREYRHRDADGDGYTVPEAGNVCGGTALPPGYAWTEQRRDCDDASPTRHTSLLSWPDLDGDGVGAGTSETLCTDGQTHPSRSAVGTDCADDDATRWVQRNYTHVDRDLDGATMPEQGGVCVGSALPAPYFTKATGNDCDDADPERTRWVVLYPDMDGDGVGAEPRQIPCIGATIPPGMSIYGYDLDDNDPDVTEATEDDSDMDLILEP</sequence>
<dbReference type="EMBL" id="VIFM01000201">
    <property type="protein sequence ID" value="TQF11238.1"/>
    <property type="molecule type" value="Genomic_DNA"/>
</dbReference>
<evidence type="ECO:0000313" key="3">
    <source>
        <dbReference type="EMBL" id="TQF11238.1"/>
    </source>
</evidence>
<keyword evidence="4" id="KW-1185">Reference proteome</keyword>
<evidence type="ECO:0008006" key="5">
    <source>
        <dbReference type="Google" id="ProtNLM"/>
    </source>
</evidence>
<feature type="region of interest" description="Disordered" evidence="1">
    <location>
        <begin position="582"/>
        <end position="604"/>
    </location>
</feature>
<keyword evidence="2" id="KW-0732">Signal</keyword>
<name>A0A540WQE3_9BACT</name>
<dbReference type="AlphaFoldDB" id="A0A540WQE3"/>
<protein>
    <recommendedName>
        <fullName evidence="5">Lipoprotein</fullName>
    </recommendedName>
</protein>